<keyword evidence="1" id="KW-0732">Signal</keyword>
<dbReference type="PROSITE" id="PS51257">
    <property type="entry name" value="PROKAR_LIPOPROTEIN"/>
    <property type="match status" value="1"/>
</dbReference>
<reference evidence="2 3" key="1">
    <citation type="submission" date="2019-08" db="EMBL/GenBank/DDBJ databases">
        <title>In-depth cultivation of the pig gut microbiome towards novel bacterial diversity and tailored functional studies.</title>
        <authorList>
            <person name="Wylensek D."/>
            <person name="Hitch T.C.A."/>
            <person name="Clavel T."/>
        </authorList>
    </citation>
    <scope>NUCLEOTIDE SEQUENCE [LARGE SCALE GENOMIC DNA]</scope>
    <source>
        <strain evidence="2 3">Oil-RF-744-WCA-WT-10</strain>
    </source>
</reference>
<dbReference type="AlphaFoldDB" id="A0A6L5XFL5"/>
<evidence type="ECO:0000313" key="3">
    <source>
        <dbReference type="Proteomes" id="UP000483362"/>
    </source>
</evidence>
<sequence length="251" mass="29394">MKTKKINICVLMALLLMATSCKRLFKGTWPKYETFNEYTMKGEGVAKKAPYVRVYSSGNKIIVALMGNYTKQRSYTYHAKGKYWSSVMKNPEDEKMTTVYRFFYNDTIIEQEVTRRAVATENESYIIWYTQIYLKTKHNCVIITPGANEDLNNDNRFFKLREICRNYKKQRVNLAESNRSQSEGNIEEGYLNFDKTISRDSLYYRCMTKTGPLIVKFRTGPLGEWITEPAFGEERYLDDIYSPVRSSINKA</sequence>
<evidence type="ECO:0000313" key="2">
    <source>
        <dbReference type="EMBL" id="MSS18296.1"/>
    </source>
</evidence>
<feature type="chain" id="PRO_5026692581" description="Lipoprotein" evidence="1">
    <location>
        <begin position="26"/>
        <end position="251"/>
    </location>
</feature>
<proteinExistence type="predicted"/>
<feature type="signal peptide" evidence="1">
    <location>
        <begin position="1"/>
        <end position="25"/>
    </location>
</feature>
<dbReference type="RefSeq" id="WP_154327465.1">
    <property type="nucleotide sequence ID" value="NZ_CP045696.1"/>
</dbReference>
<comment type="caution">
    <text evidence="2">The sequence shown here is derived from an EMBL/GenBank/DDBJ whole genome shotgun (WGS) entry which is preliminary data.</text>
</comment>
<organism evidence="2 3">
    <name type="scientific">Sodaliphilus pleomorphus</name>
    <dbReference type="NCBI Taxonomy" id="2606626"/>
    <lineage>
        <taxon>Bacteria</taxon>
        <taxon>Pseudomonadati</taxon>
        <taxon>Bacteroidota</taxon>
        <taxon>Bacteroidia</taxon>
        <taxon>Bacteroidales</taxon>
        <taxon>Muribaculaceae</taxon>
        <taxon>Sodaliphilus</taxon>
    </lineage>
</organism>
<dbReference type="Proteomes" id="UP000483362">
    <property type="component" value="Unassembled WGS sequence"/>
</dbReference>
<name>A0A6L5XFL5_9BACT</name>
<keyword evidence="3" id="KW-1185">Reference proteome</keyword>
<gene>
    <name evidence="2" type="ORF">FYJ29_11070</name>
</gene>
<evidence type="ECO:0000256" key="1">
    <source>
        <dbReference type="SAM" id="SignalP"/>
    </source>
</evidence>
<evidence type="ECO:0008006" key="4">
    <source>
        <dbReference type="Google" id="ProtNLM"/>
    </source>
</evidence>
<accession>A0A6L5XFL5</accession>
<dbReference type="EMBL" id="VULT01000019">
    <property type="protein sequence ID" value="MSS18296.1"/>
    <property type="molecule type" value="Genomic_DNA"/>
</dbReference>
<protein>
    <recommendedName>
        <fullName evidence="4">Lipoprotein</fullName>
    </recommendedName>
</protein>